<dbReference type="SMART" id="SM00015">
    <property type="entry name" value="IQ"/>
    <property type="match status" value="2"/>
</dbReference>
<evidence type="ECO:0000313" key="6">
    <source>
        <dbReference type="EMBL" id="KAJ0212713.1"/>
    </source>
</evidence>
<dbReference type="Gramene" id="rna-gnl|WGS:NBSK|LSAT_4X98261_mrna">
    <property type="protein sequence ID" value="cds-PLY88777.1"/>
    <property type="gene ID" value="gene-LSAT_4X98261"/>
</dbReference>
<proteinExistence type="inferred from homology"/>
<dbReference type="InterPro" id="IPR025064">
    <property type="entry name" value="DUF4005"/>
</dbReference>
<evidence type="ECO:0000259" key="5">
    <source>
        <dbReference type="Pfam" id="PF13178"/>
    </source>
</evidence>
<feature type="region of interest" description="Disordered" evidence="4">
    <location>
        <begin position="341"/>
        <end position="368"/>
    </location>
</feature>
<dbReference type="AlphaFoldDB" id="A0A9R1VVI8"/>
<dbReference type="GO" id="GO:0005516">
    <property type="term" value="F:calmodulin binding"/>
    <property type="evidence" value="ECO:0007669"/>
    <property type="project" value="UniProtKB-KW"/>
</dbReference>
<accession>A0A9R1VVI8</accession>
<evidence type="ECO:0000256" key="2">
    <source>
        <dbReference type="ARBA" id="ARBA00024341"/>
    </source>
</evidence>
<gene>
    <name evidence="6" type="ORF">LSAT_V11C400196410</name>
</gene>
<dbReference type="CDD" id="cd23767">
    <property type="entry name" value="IQCD"/>
    <property type="match status" value="1"/>
</dbReference>
<comment type="subunit">
    <text evidence="3">Binds to multiple calmodulin (CaM) in the presence of Ca(2+) and CaM-like proteins.</text>
</comment>
<keyword evidence="1" id="KW-0112">Calmodulin-binding</keyword>
<dbReference type="Pfam" id="PF13178">
    <property type="entry name" value="DUF4005"/>
    <property type="match status" value="1"/>
</dbReference>
<feature type="domain" description="DUF4005" evidence="5">
    <location>
        <begin position="302"/>
        <end position="382"/>
    </location>
</feature>
<dbReference type="OrthoDB" id="1704267at2759"/>
<evidence type="ECO:0000256" key="3">
    <source>
        <dbReference type="ARBA" id="ARBA00024378"/>
    </source>
</evidence>
<comment type="similarity">
    <text evidence="2">Belongs to the IQD family.</text>
</comment>
<feature type="region of interest" description="Disordered" evidence="4">
    <location>
        <begin position="18"/>
        <end position="48"/>
    </location>
</feature>
<protein>
    <recommendedName>
        <fullName evidence="5">DUF4005 domain-containing protein</fullName>
    </recommendedName>
</protein>
<evidence type="ECO:0000256" key="1">
    <source>
        <dbReference type="ARBA" id="ARBA00022860"/>
    </source>
</evidence>
<keyword evidence="7" id="KW-1185">Reference proteome</keyword>
<dbReference type="PANTHER" id="PTHR32295:SF10">
    <property type="entry name" value="PROTEIN IQ-DOMAIN 25"/>
    <property type="match status" value="1"/>
</dbReference>
<name>A0A9R1VVI8_LACSA</name>
<dbReference type="EMBL" id="NBSK02000004">
    <property type="protein sequence ID" value="KAJ0212713.1"/>
    <property type="molecule type" value="Genomic_DNA"/>
</dbReference>
<dbReference type="PANTHER" id="PTHR32295">
    <property type="entry name" value="IQ-DOMAIN 5-RELATED"/>
    <property type="match status" value="1"/>
</dbReference>
<reference evidence="6 7" key="1">
    <citation type="journal article" date="2017" name="Nat. Commun.">
        <title>Genome assembly with in vitro proximity ligation data and whole-genome triplication in lettuce.</title>
        <authorList>
            <person name="Reyes-Chin-Wo S."/>
            <person name="Wang Z."/>
            <person name="Yang X."/>
            <person name="Kozik A."/>
            <person name="Arikit S."/>
            <person name="Song C."/>
            <person name="Xia L."/>
            <person name="Froenicke L."/>
            <person name="Lavelle D.O."/>
            <person name="Truco M.J."/>
            <person name="Xia R."/>
            <person name="Zhu S."/>
            <person name="Xu C."/>
            <person name="Xu H."/>
            <person name="Xu X."/>
            <person name="Cox K."/>
            <person name="Korf I."/>
            <person name="Meyers B.C."/>
            <person name="Michelmore R.W."/>
        </authorList>
    </citation>
    <scope>NUCLEOTIDE SEQUENCE [LARGE SCALE GENOMIC DNA]</scope>
    <source>
        <strain evidence="7">cv. Salinas</strain>
        <tissue evidence="6">Seedlings</tissue>
    </source>
</reference>
<evidence type="ECO:0000256" key="4">
    <source>
        <dbReference type="SAM" id="MobiDB-lite"/>
    </source>
</evidence>
<comment type="caution">
    <text evidence="6">The sequence shown here is derived from an EMBL/GenBank/DDBJ whole genome shotgun (WGS) entry which is preliminary data.</text>
</comment>
<dbReference type="Pfam" id="PF00612">
    <property type="entry name" value="IQ"/>
    <property type="match status" value="2"/>
</dbReference>
<sequence>MGKASRWFKGLLGMKDKENVNNLNSGDRKDKKRWSFGKPLKESQFPAPVPAKMSKFNQSSATGSDATWLRSYMSETEKEQNKHAIAVAAATAAAADAAVAAAQAAVAVVRLTNQSRGSLYAGGKEKRAAVMIQKVFRSHLARKAFRALKGLVKLQALVRGFLVRKRAAATLHSMQALIRAQAAIRSERARRSFTKDHELRHRKSIGRFEIERNEFHSKRHSAYESSTNCYDGSPKIVEIDTYRPHTRSRRINTCTSDSGEESQFHSNNISSPLPCSNPACISIPEFHNLQDLEWGFAGDEYKFSNTAQSTPRFRSNAPATPAKSVCGDGFFRPYSNHPSYMASTQSSKAKLRSHSAPKQRPESGPKKRLSLNEIVASRYSLSGLKMQKSCYQVQEAFDL</sequence>
<evidence type="ECO:0000313" key="7">
    <source>
        <dbReference type="Proteomes" id="UP000235145"/>
    </source>
</evidence>
<organism evidence="6 7">
    <name type="scientific">Lactuca sativa</name>
    <name type="common">Garden lettuce</name>
    <dbReference type="NCBI Taxonomy" id="4236"/>
    <lineage>
        <taxon>Eukaryota</taxon>
        <taxon>Viridiplantae</taxon>
        <taxon>Streptophyta</taxon>
        <taxon>Embryophyta</taxon>
        <taxon>Tracheophyta</taxon>
        <taxon>Spermatophyta</taxon>
        <taxon>Magnoliopsida</taxon>
        <taxon>eudicotyledons</taxon>
        <taxon>Gunneridae</taxon>
        <taxon>Pentapetalae</taxon>
        <taxon>asterids</taxon>
        <taxon>campanulids</taxon>
        <taxon>Asterales</taxon>
        <taxon>Asteraceae</taxon>
        <taxon>Cichorioideae</taxon>
        <taxon>Cichorieae</taxon>
        <taxon>Lactucinae</taxon>
        <taxon>Lactuca</taxon>
    </lineage>
</organism>
<dbReference type="PROSITE" id="PS50096">
    <property type="entry name" value="IQ"/>
    <property type="match status" value="3"/>
</dbReference>
<dbReference type="Proteomes" id="UP000235145">
    <property type="component" value="Unassembled WGS sequence"/>
</dbReference>
<dbReference type="InterPro" id="IPR000048">
    <property type="entry name" value="IQ_motif_EF-hand-BS"/>
</dbReference>
<dbReference type="Gene3D" id="1.20.5.190">
    <property type="match status" value="1"/>
</dbReference>